<feature type="region of interest" description="Disordered" evidence="2">
    <location>
        <begin position="111"/>
        <end position="189"/>
    </location>
</feature>
<feature type="compositionally biased region" description="Polar residues" evidence="2">
    <location>
        <begin position="78"/>
        <end position="95"/>
    </location>
</feature>
<feature type="region of interest" description="Disordered" evidence="2">
    <location>
        <begin position="362"/>
        <end position="424"/>
    </location>
</feature>
<dbReference type="Proteomes" id="UP000785200">
    <property type="component" value="Unassembled WGS sequence"/>
</dbReference>
<feature type="region of interest" description="Disordered" evidence="2">
    <location>
        <begin position="76"/>
        <end position="95"/>
    </location>
</feature>
<dbReference type="GO" id="GO:0006606">
    <property type="term" value="P:protein import into nucleus"/>
    <property type="evidence" value="ECO:0007669"/>
    <property type="project" value="InterPro"/>
</dbReference>
<feature type="compositionally biased region" description="Low complexity" evidence="2">
    <location>
        <begin position="141"/>
        <end position="157"/>
    </location>
</feature>
<reference evidence="4" key="1">
    <citation type="submission" date="2019-07" db="EMBL/GenBank/DDBJ databases">
        <title>Hyphodiscus hymeniophilus genome sequencing and assembly.</title>
        <authorList>
            <person name="Kramer G."/>
            <person name="Nodwell J."/>
        </authorList>
    </citation>
    <scope>NUCLEOTIDE SEQUENCE</scope>
    <source>
        <strain evidence="4">ATCC 34498</strain>
    </source>
</reference>
<proteinExistence type="inferred from homology"/>
<sequence length="444" mass="49917">MSLPPSTVTLKRRRDEDPVQFLRVHESNSKSKRRLTDFVFLRQGEPQTEPTSTTTHAPSSVAEHDHDQLRRIKPLPRSASSQLPGTQVLSGAQTQHLQSGIVENSFQAAPPASNTLQTTSLDDGPATSLNKKQPPRRFHLSRSASTTLSTSVTSSRVQKPPILFVERRRRAKGSPTVTSSPLVPALNADPEKASIPAPVLKKPGQSARTIAPTVRTSQFPSQPRDVRLPSGLTASWSLDDQQLVEEMQRYTLQEIGYSIAEAEAPEPGRSPIVTPNKRPSRFKPKVPKLRYHERHPEELAEHEDQMEIEDFVEEDDDGDYIIETYIRVSADVMELDSNAETNFGFLVLNGQEDIDEFYSAEVDSDEDEDYDEDDENAENHYSADYPDEEVDSDDEYGRNPYQYVNDDDDEGFSDDSDGGTKYPWAKKPAWLRKSERSSDDEDND</sequence>
<feature type="domain" description="Transcription factor Iwr1" evidence="3">
    <location>
        <begin position="318"/>
        <end position="389"/>
    </location>
</feature>
<dbReference type="Pfam" id="PF08574">
    <property type="entry name" value="Iwr1"/>
    <property type="match status" value="1"/>
</dbReference>
<dbReference type="EMBL" id="VNKQ01000012">
    <property type="protein sequence ID" value="KAG0647617.1"/>
    <property type="molecule type" value="Genomic_DNA"/>
</dbReference>
<evidence type="ECO:0000256" key="1">
    <source>
        <dbReference type="ARBA" id="ARBA00010218"/>
    </source>
</evidence>
<dbReference type="GO" id="GO:0005737">
    <property type="term" value="C:cytoplasm"/>
    <property type="evidence" value="ECO:0007669"/>
    <property type="project" value="TreeGrafter"/>
</dbReference>
<feature type="compositionally biased region" description="Acidic residues" evidence="2">
    <location>
        <begin position="405"/>
        <end position="417"/>
    </location>
</feature>
<comment type="caution">
    <text evidence="4">The sequence shown here is derived from an EMBL/GenBank/DDBJ whole genome shotgun (WGS) entry which is preliminary data.</text>
</comment>
<organism evidence="4 5">
    <name type="scientific">Hyphodiscus hymeniophilus</name>
    <dbReference type="NCBI Taxonomy" id="353542"/>
    <lineage>
        <taxon>Eukaryota</taxon>
        <taxon>Fungi</taxon>
        <taxon>Dikarya</taxon>
        <taxon>Ascomycota</taxon>
        <taxon>Pezizomycotina</taxon>
        <taxon>Leotiomycetes</taxon>
        <taxon>Helotiales</taxon>
        <taxon>Hyphodiscaceae</taxon>
        <taxon>Hyphodiscus</taxon>
    </lineage>
</organism>
<dbReference type="OrthoDB" id="6255506at2759"/>
<evidence type="ECO:0000259" key="3">
    <source>
        <dbReference type="Pfam" id="PF08574"/>
    </source>
</evidence>
<protein>
    <recommendedName>
        <fullName evidence="3">Transcription factor Iwr1 domain-containing protein</fullName>
    </recommendedName>
</protein>
<name>A0A9P6VH06_9HELO</name>
<keyword evidence="5" id="KW-1185">Reference proteome</keyword>
<feature type="compositionally biased region" description="Polar residues" evidence="2">
    <location>
        <begin position="111"/>
        <end position="131"/>
    </location>
</feature>
<accession>A0A9P6VH06</accession>
<gene>
    <name evidence="4" type="ORF">D0Z07_6848</name>
</gene>
<comment type="similarity">
    <text evidence="1">Belongs to the IWR1/SLC7A6OS family.</text>
</comment>
<feature type="compositionally biased region" description="Acidic residues" evidence="2">
    <location>
        <begin position="362"/>
        <end position="376"/>
    </location>
</feature>
<feature type="region of interest" description="Disordered" evidence="2">
    <location>
        <begin position="1"/>
        <end position="68"/>
    </location>
</feature>
<dbReference type="InterPro" id="IPR013883">
    <property type="entry name" value="TF_Iwr1_dom"/>
</dbReference>
<feature type="compositionally biased region" description="Basic and acidic residues" evidence="2">
    <location>
        <begin position="13"/>
        <end position="29"/>
    </location>
</feature>
<evidence type="ECO:0000256" key="2">
    <source>
        <dbReference type="SAM" id="MobiDB-lite"/>
    </source>
</evidence>
<evidence type="ECO:0000313" key="5">
    <source>
        <dbReference type="Proteomes" id="UP000785200"/>
    </source>
</evidence>
<dbReference type="AlphaFoldDB" id="A0A9P6VH06"/>
<dbReference type="PANTHER" id="PTHR28063">
    <property type="entry name" value="RNA POLYMERASE II NUCLEAR LOCALIZATION PROTEIN IWR1"/>
    <property type="match status" value="1"/>
</dbReference>
<evidence type="ECO:0000313" key="4">
    <source>
        <dbReference type="EMBL" id="KAG0647617.1"/>
    </source>
</evidence>
<dbReference type="PANTHER" id="PTHR28063:SF1">
    <property type="entry name" value="RNA POLYMERASE II NUCLEAR LOCALIZATION PROTEIN IWR1"/>
    <property type="match status" value="1"/>
</dbReference>
<dbReference type="InterPro" id="IPR040150">
    <property type="entry name" value="Iwr1"/>
</dbReference>
<feature type="compositionally biased region" description="Acidic residues" evidence="2">
    <location>
        <begin position="385"/>
        <end position="394"/>
    </location>
</feature>
<feature type="compositionally biased region" description="Polar residues" evidence="2">
    <location>
        <begin position="45"/>
        <end position="58"/>
    </location>
</feature>